<feature type="compositionally biased region" description="Polar residues" evidence="9">
    <location>
        <begin position="1"/>
        <end position="10"/>
    </location>
</feature>
<dbReference type="Proteomes" id="UP000629468">
    <property type="component" value="Unassembled WGS sequence"/>
</dbReference>
<keyword evidence="4" id="KW-0812">Transmembrane</keyword>
<comment type="caution">
    <text evidence="10">The sequence shown here is derived from an EMBL/GenBank/DDBJ whole genome shotgun (WGS) entry which is preliminary data.</text>
</comment>
<keyword evidence="8" id="KW-0472">Membrane</keyword>
<evidence type="ECO:0000313" key="11">
    <source>
        <dbReference type="Proteomes" id="UP000629468"/>
    </source>
</evidence>
<comment type="subcellular location">
    <subcellularLocation>
        <location evidence="1">Mitochondrion inner membrane</location>
    </subcellularLocation>
</comment>
<feature type="region of interest" description="Disordered" evidence="9">
    <location>
        <begin position="1"/>
        <end position="27"/>
    </location>
</feature>
<reference evidence="10 11" key="1">
    <citation type="journal article" name="Sci. Rep.">
        <title>Telomere-to-telomere assembled and centromere annotated genomes of the two main subspecies of the button mushroom Agaricus bisporus reveal especially polymorphic chromosome ends.</title>
        <authorList>
            <person name="Sonnenberg A.S.M."/>
            <person name="Sedaghat-Telgerd N."/>
            <person name="Lavrijssen B."/>
            <person name="Ohm R.A."/>
            <person name="Hendrickx P.M."/>
            <person name="Scholtmeijer K."/>
            <person name="Baars J.J.P."/>
            <person name="van Peer A."/>
        </authorList>
    </citation>
    <scope>NUCLEOTIDE SEQUENCE [LARGE SCALE GENOMIC DNA]</scope>
    <source>
        <strain evidence="10 11">H119_p4</strain>
    </source>
</reference>
<keyword evidence="5" id="KW-0999">Mitochondrion inner membrane</keyword>
<evidence type="ECO:0000256" key="8">
    <source>
        <dbReference type="ARBA" id="ARBA00023136"/>
    </source>
</evidence>
<evidence type="ECO:0000256" key="2">
    <source>
        <dbReference type="ARBA" id="ARBA00009575"/>
    </source>
</evidence>
<feature type="compositionally biased region" description="Polar residues" evidence="9">
    <location>
        <begin position="17"/>
        <end position="27"/>
    </location>
</feature>
<feature type="compositionally biased region" description="Low complexity" evidence="9">
    <location>
        <begin position="119"/>
        <end position="135"/>
    </location>
</feature>
<comment type="similarity">
    <text evidence="2">Belongs to the COX20 family.</text>
</comment>
<dbReference type="PANTHER" id="PTHR31586:SF1">
    <property type="entry name" value="CYTOCHROME C OXIDASE ASSEMBLY PROTEIN COX20, MITOCHONDRIAL"/>
    <property type="match status" value="1"/>
</dbReference>
<evidence type="ECO:0000313" key="10">
    <source>
        <dbReference type="EMBL" id="KAF7768568.1"/>
    </source>
</evidence>
<feature type="region of interest" description="Disordered" evidence="9">
    <location>
        <begin position="116"/>
        <end position="135"/>
    </location>
</feature>
<keyword evidence="6" id="KW-1133">Transmembrane helix</keyword>
<accession>A0A8H7C8T3</accession>
<dbReference type="Pfam" id="PF12597">
    <property type="entry name" value="Cox20"/>
    <property type="match status" value="1"/>
</dbReference>
<evidence type="ECO:0000256" key="3">
    <source>
        <dbReference type="ARBA" id="ARBA00017689"/>
    </source>
</evidence>
<dbReference type="GO" id="GO:0033617">
    <property type="term" value="P:mitochondrial respiratory chain complex IV assembly"/>
    <property type="evidence" value="ECO:0007669"/>
    <property type="project" value="InterPro"/>
</dbReference>
<evidence type="ECO:0000256" key="7">
    <source>
        <dbReference type="ARBA" id="ARBA00023128"/>
    </source>
</evidence>
<dbReference type="GO" id="GO:0005743">
    <property type="term" value="C:mitochondrial inner membrane"/>
    <property type="evidence" value="ECO:0007669"/>
    <property type="project" value="UniProtKB-SubCell"/>
</dbReference>
<evidence type="ECO:0000256" key="4">
    <source>
        <dbReference type="ARBA" id="ARBA00022692"/>
    </source>
</evidence>
<dbReference type="InterPro" id="IPR022533">
    <property type="entry name" value="Cox20"/>
</dbReference>
<gene>
    <name evidence="10" type="ORF">Agabi119p4_7811</name>
</gene>
<evidence type="ECO:0000256" key="6">
    <source>
        <dbReference type="ARBA" id="ARBA00022989"/>
    </source>
</evidence>
<proteinExistence type="inferred from homology"/>
<organism evidence="10 11">
    <name type="scientific">Agaricus bisporus var. burnettii</name>
    <dbReference type="NCBI Taxonomy" id="192524"/>
    <lineage>
        <taxon>Eukaryota</taxon>
        <taxon>Fungi</taxon>
        <taxon>Dikarya</taxon>
        <taxon>Basidiomycota</taxon>
        <taxon>Agaricomycotina</taxon>
        <taxon>Agaricomycetes</taxon>
        <taxon>Agaricomycetidae</taxon>
        <taxon>Agaricales</taxon>
        <taxon>Agaricineae</taxon>
        <taxon>Agaricaceae</taxon>
        <taxon>Agaricus</taxon>
    </lineage>
</organism>
<evidence type="ECO:0000256" key="5">
    <source>
        <dbReference type="ARBA" id="ARBA00022792"/>
    </source>
</evidence>
<protein>
    <recommendedName>
        <fullName evidence="3">Cytochrome c oxidase assembly protein COX20, mitochondrial</fullName>
    </recommendedName>
</protein>
<name>A0A8H7C8T3_AGABI</name>
<keyword evidence="7" id="KW-0496">Mitochondrion</keyword>
<sequence>MMSSDPQRNPTTEEEQNAINLPSSLPQPTGNLAYDSVQSALNVTSIPCSRESLLAGIAAGVGIGVVRGLTLPPIKAGNWAVATFALTSLISWQICQNKIKREREQVATVLEQAPRRRAVASVNDNDSSSSATTNS</sequence>
<evidence type="ECO:0000256" key="1">
    <source>
        <dbReference type="ARBA" id="ARBA00004273"/>
    </source>
</evidence>
<dbReference type="PANTHER" id="PTHR31586">
    <property type="entry name" value="CYTOCHROME C OXIDASE PROTEIN 20"/>
    <property type="match status" value="1"/>
</dbReference>
<dbReference type="EMBL" id="JABXXO010000010">
    <property type="protein sequence ID" value="KAF7768568.1"/>
    <property type="molecule type" value="Genomic_DNA"/>
</dbReference>
<dbReference type="AlphaFoldDB" id="A0A8H7C8T3"/>
<evidence type="ECO:0000256" key="9">
    <source>
        <dbReference type="SAM" id="MobiDB-lite"/>
    </source>
</evidence>